<evidence type="ECO:0000256" key="7">
    <source>
        <dbReference type="ARBA" id="ARBA00022692"/>
    </source>
</evidence>
<dbReference type="InterPro" id="IPR004358">
    <property type="entry name" value="Sig_transdc_His_kin-like_C"/>
</dbReference>
<comment type="subunit">
    <text evidence="14">At low DSF concentrations, interacts with RpfF.</text>
</comment>
<dbReference type="GO" id="GO:0005524">
    <property type="term" value="F:ATP binding"/>
    <property type="evidence" value="ECO:0007669"/>
    <property type="project" value="UniProtKB-KW"/>
</dbReference>
<dbReference type="SUPFAM" id="SSF55874">
    <property type="entry name" value="ATPase domain of HSP90 chaperone/DNA topoisomerase II/histidine kinase"/>
    <property type="match status" value="1"/>
</dbReference>
<evidence type="ECO:0000256" key="11">
    <source>
        <dbReference type="ARBA" id="ARBA00022989"/>
    </source>
</evidence>
<keyword evidence="11" id="KW-1133">Transmembrane helix</keyword>
<evidence type="ECO:0000256" key="16">
    <source>
        <dbReference type="PROSITE-ProRule" id="PRU00110"/>
    </source>
</evidence>
<dbReference type="InterPro" id="IPR036097">
    <property type="entry name" value="HisK_dim/P_sf"/>
</dbReference>
<evidence type="ECO:0000256" key="10">
    <source>
        <dbReference type="ARBA" id="ARBA00022840"/>
    </source>
</evidence>
<dbReference type="GO" id="GO:0000155">
    <property type="term" value="F:phosphorelay sensor kinase activity"/>
    <property type="evidence" value="ECO:0007669"/>
    <property type="project" value="InterPro"/>
</dbReference>
<dbReference type="PROSITE" id="PS50894">
    <property type="entry name" value="HPT"/>
    <property type="match status" value="1"/>
</dbReference>
<feature type="coiled-coil region" evidence="18">
    <location>
        <begin position="137"/>
        <end position="199"/>
    </location>
</feature>
<feature type="modified residue" description="Phosphohistidine" evidence="16">
    <location>
        <position position="813"/>
    </location>
</feature>
<keyword evidence="13" id="KW-0472">Membrane</keyword>
<dbReference type="Proteomes" id="UP000199608">
    <property type="component" value="Unassembled WGS sequence"/>
</dbReference>
<protein>
    <recommendedName>
        <fullName evidence="15">Sensory/regulatory protein RpfC</fullName>
        <ecNumber evidence="3">2.7.13.3</ecNumber>
    </recommendedName>
</protein>
<dbReference type="InterPro" id="IPR001789">
    <property type="entry name" value="Sig_transdc_resp-reg_receiver"/>
</dbReference>
<evidence type="ECO:0000256" key="3">
    <source>
        <dbReference type="ARBA" id="ARBA00012438"/>
    </source>
</evidence>
<dbReference type="Gene3D" id="1.20.120.160">
    <property type="entry name" value="HPT domain"/>
    <property type="match status" value="1"/>
</dbReference>
<evidence type="ECO:0000256" key="9">
    <source>
        <dbReference type="ARBA" id="ARBA00022777"/>
    </source>
</evidence>
<organism evidence="22 23">
    <name type="scientific">Desulfobacula phenolica</name>
    <dbReference type="NCBI Taxonomy" id="90732"/>
    <lineage>
        <taxon>Bacteria</taxon>
        <taxon>Pseudomonadati</taxon>
        <taxon>Thermodesulfobacteriota</taxon>
        <taxon>Desulfobacteria</taxon>
        <taxon>Desulfobacterales</taxon>
        <taxon>Desulfobacteraceae</taxon>
        <taxon>Desulfobacula</taxon>
    </lineage>
</organism>
<sequence length="961" mass="107966">MIELGTFKITTPGTLKNAGQKIYDMSSLFGFDEIHAVRLSTIVIELSRSCMIIDSCVNVSICLHLDPGGNGLLFFISHEKDVKWNCAAARFFDSVEIDESDGGLSRFSGFKLFPNPDDSPSEHCLGIIKKLLFQPSRKELLSDLLKKNEELRRSAREIQCAKEGTDEVTEKLIEQVKELARARRAMLNIMDDLDDAKKEAELATNSKSDFLANMSHEIRTPMNAIIGLNHLLLKTCLDDKQIDLARKIQLSAQNLLGIINDILDFSKIEAGKLDIESIEFDLNEVFLSLSNLIGMKTREKGLELVFSLNPKVPTALIGDPLRLGQILLNLANNAVKFTGQGEIVVTATMLEETQDDVLIKFLVKDTGIGLTLDQKEKLFQSFSQADTSITRKYGGTGLGLTISKQLSEMMGGTIGVDSEYGKGSTFYFTVRSKKQKEIRKKRTFIPEYIQQSKVLVVDDNETSKIVLEHYLKEFSFNVASVSSGYDALELLAKKQKTGEDSFDLIFMDWQMPGMDGIEVSKRILEKTSLDPKPKIIMVTAYGREDVIKQAGDIGLNGFLLKPVTESMIYDAVLEAFGETGITEKKFVQRDGENFPKGFDHIRGARIYLVEDNEINQQVAAELLQDEGFFVDIAENGRIAVDCITGNDPDKTYDIILMDLQMPVMGGIEATRKIRQWEKEIQTPPIHIIAMTADAMSGVREKVMEAGMDDYLSKPIEPQAVFHTLVRWIRPGKRLLHNAYLKKKGLACSSPIQEIHIPDLPGIDTEKGLSRVNKNQKVYLEILYKFVEQFANFEQNIQKCLDKNDLDTAHRLAHTLKGVAGNIGAMDLQNTAMIVEKTLKDKNLSTLTDYLDMVRSQLERVFNGLLKSRVLDFLKKEKPEATCGQIDIHALDDLLEELKKVVAKSVPKASREVIKRIKGLPLPEKYRPAYDELDEMIKKYKFKDALALIDTLIDFDRGNTND</sequence>
<evidence type="ECO:0000256" key="18">
    <source>
        <dbReference type="SAM" id="Coils"/>
    </source>
</evidence>
<keyword evidence="18" id="KW-0175">Coiled coil</keyword>
<keyword evidence="4" id="KW-1003">Cell membrane</keyword>
<feature type="modified residue" description="4-aspartylphosphate" evidence="17">
    <location>
        <position position="658"/>
    </location>
</feature>
<feature type="domain" description="Response regulatory" evidence="20">
    <location>
        <begin position="453"/>
        <end position="576"/>
    </location>
</feature>
<evidence type="ECO:0000256" key="1">
    <source>
        <dbReference type="ARBA" id="ARBA00000085"/>
    </source>
</evidence>
<dbReference type="SUPFAM" id="SSF52172">
    <property type="entry name" value="CheY-like"/>
    <property type="match status" value="2"/>
</dbReference>
<evidence type="ECO:0000256" key="4">
    <source>
        <dbReference type="ARBA" id="ARBA00022475"/>
    </source>
</evidence>
<evidence type="ECO:0000256" key="8">
    <source>
        <dbReference type="ARBA" id="ARBA00022741"/>
    </source>
</evidence>
<evidence type="ECO:0000313" key="22">
    <source>
        <dbReference type="EMBL" id="SDT89239.1"/>
    </source>
</evidence>
<evidence type="ECO:0000259" key="21">
    <source>
        <dbReference type="PROSITE" id="PS50894"/>
    </source>
</evidence>
<evidence type="ECO:0000256" key="12">
    <source>
        <dbReference type="ARBA" id="ARBA00023012"/>
    </source>
</evidence>
<keyword evidence="9 22" id="KW-0418">Kinase</keyword>
<dbReference type="CDD" id="cd00088">
    <property type="entry name" value="HPT"/>
    <property type="match status" value="1"/>
</dbReference>
<dbReference type="SMART" id="SM00387">
    <property type="entry name" value="HATPase_c"/>
    <property type="match status" value="1"/>
</dbReference>
<evidence type="ECO:0000313" key="23">
    <source>
        <dbReference type="Proteomes" id="UP000199608"/>
    </source>
</evidence>
<feature type="domain" description="HPt" evidence="21">
    <location>
        <begin position="774"/>
        <end position="867"/>
    </location>
</feature>
<dbReference type="Gene3D" id="1.10.287.130">
    <property type="match status" value="1"/>
</dbReference>
<name>A0A1H2E2I5_9BACT</name>
<dbReference type="InterPro" id="IPR005467">
    <property type="entry name" value="His_kinase_dom"/>
</dbReference>
<keyword evidence="7" id="KW-0812">Transmembrane</keyword>
<dbReference type="PRINTS" id="PR00344">
    <property type="entry name" value="BCTRLSENSOR"/>
</dbReference>
<dbReference type="InterPro" id="IPR011006">
    <property type="entry name" value="CheY-like_superfamily"/>
</dbReference>
<evidence type="ECO:0000256" key="6">
    <source>
        <dbReference type="ARBA" id="ARBA00022679"/>
    </source>
</evidence>
<dbReference type="FunFam" id="3.30.565.10:FF:000010">
    <property type="entry name" value="Sensor histidine kinase RcsC"/>
    <property type="match status" value="1"/>
</dbReference>
<dbReference type="Gene3D" id="3.40.50.2300">
    <property type="match status" value="2"/>
</dbReference>
<evidence type="ECO:0000259" key="19">
    <source>
        <dbReference type="PROSITE" id="PS50109"/>
    </source>
</evidence>
<evidence type="ECO:0000256" key="5">
    <source>
        <dbReference type="ARBA" id="ARBA00022553"/>
    </source>
</evidence>
<keyword evidence="5 17" id="KW-0597">Phosphoprotein</keyword>
<dbReference type="SMART" id="SM00073">
    <property type="entry name" value="HPT"/>
    <property type="match status" value="1"/>
</dbReference>
<feature type="domain" description="Response regulatory" evidence="20">
    <location>
        <begin position="605"/>
        <end position="728"/>
    </location>
</feature>
<dbReference type="Pfam" id="PF00512">
    <property type="entry name" value="HisKA"/>
    <property type="match status" value="1"/>
</dbReference>
<feature type="modified residue" description="4-aspartylphosphate" evidence="17">
    <location>
        <position position="508"/>
    </location>
</feature>
<dbReference type="EC" id="2.7.13.3" evidence="3"/>
<dbReference type="EMBL" id="FNLL01000002">
    <property type="protein sequence ID" value="SDT89239.1"/>
    <property type="molecule type" value="Genomic_DNA"/>
</dbReference>
<keyword evidence="12" id="KW-0902">Two-component regulatory system</keyword>
<evidence type="ECO:0000256" key="2">
    <source>
        <dbReference type="ARBA" id="ARBA00004651"/>
    </source>
</evidence>
<dbReference type="PANTHER" id="PTHR45339">
    <property type="entry name" value="HYBRID SIGNAL TRANSDUCTION HISTIDINE KINASE J"/>
    <property type="match status" value="1"/>
</dbReference>
<evidence type="ECO:0000256" key="14">
    <source>
        <dbReference type="ARBA" id="ARBA00064003"/>
    </source>
</evidence>
<keyword evidence="10" id="KW-0067">ATP-binding</keyword>
<evidence type="ECO:0000256" key="13">
    <source>
        <dbReference type="ARBA" id="ARBA00023136"/>
    </source>
</evidence>
<dbReference type="InterPro" id="IPR008207">
    <property type="entry name" value="Sig_transdc_His_kin_Hpt_dom"/>
</dbReference>
<reference evidence="23" key="1">
    <citation type="submission" date="2016-10" db="EMBL/GenBank/DDBJ databases">
        <authorList>
            <person name="Varghese N."/>
            <person name="Submissions S."/>
        </authorList>
    </citation>
    <scope>NUCLEOTIDE SEQUENCE [LARGE SCALE GENOMIC DNA]</scope>
    <source>
        <strain evidence="23">DSM 3384</strain>
    </source>
</reference>
<dbReference type="PROSITE" id="PS50109">
    <property type="entry name" value="HIS_KIN"/>
    <property type="match status" value="1"/>
</dbReference>
<dbReference type="GO" id="GO:0005886">
    <property type="term" value="C:plasma membrane"/>
    <property type="evidence" value="ECO:0007669"/>
    <property type="project" value="UniProtKB-SubCell"/>
</dbReference>
<evidence type="ECO:0000259" key="20">
    <source>
        <dbReference type="PROSITE" id="PS50110"/>
    </source>
</evidence>
<dbReference type="CDD" id="cd16922">
    <property type="entry name" value="HATPase_EvgS-ArcB-TorS-like"/>
    <property type="match status" value="1"/>
</dbReference>
<dbReference type="Pfam" id="PF00072">
    <property type="entry name" value="Response_reg"/>
    <property type="match status" value="2"/>
</dbReference>
<keyword evidence="23" id="KW-1185">Reference proteome</keyword>
<dbReference type="SUPFAM" id="SSF47384">
    <property type="entry name" value="Homodimeric domain of signal transducing histidine kinase"/>
    <property type="match status" value="1"/>
</dbReference>
<dbReference type="SMART" id="SM00388">
    <property type="entry name" value="HisKA"/>
    <property type="match status" value="1"/>
</dbReference>
<dbReference type="PROSITE" id="PS50110">
    <property type="entry name" value="RESPONSE_REGULATORY"/>
    <property type="match status" value="2"/>
</dbReference>
<dbReference type="CDD" id="cd17546">
    <property type="entry name" value="REC_hyHK_CKI1_RcsC-like"/>
    <property type="match status" value="2"/>
</dbReference>
<gene>
    <name evidence="22" type="ORF">SAMN04487931_102436</name>
</gene>
<dbReference type="CDD" id="cd00082">
    <property type="entry name" value="HisKA"/>
    <property type="match status" value="1"/>
</dbReference>
<dbReference type="SUPFAM" id="SSF47226">
    <property type="entry name" value="Histidine-containing phosphotransfer domain, HPT domain"/>
    <property type="match status" value="1"/>
</dbReference>
<dbReference type="PANTHER" id="PTHR45339:SF1">
    <property type="entry name" value="HYBRID SIGNAL TRANSDUCTION HISTIDINE KINASE J"/>
    <property type="match status" value="1"/>
</dbReference>
<dbReference type="InterPro" id="IPR003594">
    <property type="entry name" value="HATPase_dom"/>
</dbReference>
<dbReference type="InterPro" id="IPR036890">
    <property type="entry name" value="HATPase_C_sf"/>
</dbReference>
<feature type="domain" description="Histidine kinase" evidence="19">
    <location>
        <begin position="213"/>
        <end position="434"/>
    </location>
</feature>
<dbReference type="SMART" id="SM00448">
    <property type="entry name" value="REC"/>
    <property type="match status" value="2"/>
</dbReference>
<dbReference type="InterPro" id="IPR003661">
    <property type="entry name" value="HisK_dim/P_dom"/>
</dbReference>
<dbReference type="InterPro" id="IPR036641">
    <property type="entry name" value="HPT_dom_sf"/>
</dbReference>
<dbReference type="Pfam" id="PF02518">
    <property type="entry name" value="HATPase_c"/>
    <property type="match status" value="1"/>
</dbReference>
<accession>A0A1H2E2I5</accession>
<keyword evidence="8" id="KW-0547">Nucleotide-binding</keyword>
<comment type="subcellular location">
    <subcellularLocation>
        <location evidence="2">Cell membrane</location>
        <topology evidence="2">Multi-pass membrane protein</topology>
    </subcellularLocation>
</comment>
<dbReference type="RefSeq" id="WP_175530271.1">
    <property type="nucleotide sequence ID" value="NZ_FNLL01000002.1"/>
</dbReference>
<dbReference type="Pfam" id="PF01627">
    <property type="entry name" value="Hpt"/>
    <property type="match status" value="1"/>
</dbReference>
<proteinExistence type="predicted"/>
<evidence type="ECO:0000256" key="15">
    <source>
        <dbReference type="ARBA" id="ARBA00068150"/>
    </source>
</evidence>
<dbReference type="Gene3D" id="3.30.565.10">
    <property type="entry name" value="Histidine kinase-like ATPase, C-terminal domain"/>
    <property type="match status" value="1"/>
</dbReference>
<evidence type="ECO:0000256" key="17">
    <source>
        <dbReference type="PROSITE-ProRule" id="PRU00169"/>
    </source>
</evidence>
<comment type="catalytic activity">
    <reaction evidence="1">
        <text>ATP + protein L-histidine = ADP + protein N-phospho-L-histidine.</text>
        <dbReference type="EC" id="2.7.13.3"/>
    </reaction>
</comment>
<keyword evidence="6" id="KW-0808">Transferase</keyword>
<dbReference type="AlphaFoldDB" id="A0A1H2E2I5"/>
<dbReference type="FunFam" id="1.10.287.130:FF:000002">
    <property type="entry name" value="Two-component osmosensing histidine kinase"/>
    <property type="match status" value="1"/>
</dbReference>